<keyword evidence="3" id="KW-1185">Reference proteome</keyword>
<proteinExistence type="predicted"/>
<dbReference type="EMBL" id="JAIWYP010000003">
    <property type="protein sequence ID" value="KAH3852744.1"/>
    <property type="molecule type" value="Genomic_DNA"/>
</dbReference>
<feature type="region of interest" description="Disordered" evidence="1">
    <location>
        <begin position="66"/>
        <end position="88"/>
    </location>
</feature>
<organism evidence="2 3">
    <name type="scientific">Dreissena polymorpha</name>
    <name type="common">Zebra mussel</name>
    <name type="synonym">Mytilus polymorpha</name>
    <dbReference type="NCBI Taxonomy" id="45954"/>
    <lineage>
        <taxon>Eukaryota</taxon>
        <taxon>Metazoa</taxon>
        <taxon>Spiralia</taxon>
        <taxon>Lophotrochozoa</taxon>
        <taxon>Mollusca</taxon>
        <taxon>Bivalvia</taxon>
        <taxon>Autobranchia</taxon>
        <taxon>Heteroconchia</taxon>
        <taxon>Euheterodonta</taxon>
        <taxon>Imparidentia</taxon>
        <taxon>Neoheterodontei</taxon>
        <taxon>Myida</taxon>
        <taxon>Dreissenoidea</taxon>
        <taxon>Dreissenidae</taxon>
        <taxon>Dreissena</taxon>
    </lineage>
</organism>
<evidence type="ECO:0000313" key="3">
    <source>
        <dbReference type="Proteomes" id="UP000828390"/>
    </source>
</evidence>
<evidence type="ECO:0000256" key="1">
    <source>
        <dbReference type="SAM" id="MobiDB-lite"/>
    </source>
</evidence>
<dbReference type="AlphaFoldDB" id="A0A9D4L7J5"/>
<name>A0A9D4L7J5_DREPO</name>
<accession>A0A9D4L7J5</accession>
<evidence type="ECO:0000313" key="2">
    <source>
        <dbReference type="EMBL" id="KAH3852744.1"/>
    </source>
</evidence>
<reference evidence="2" key="2">
    <citation type="submission" date="2020-11" db="EMBL/GenBank/DDBJ databases">
        <authorList>
            <person name="McCartney M.A."/>
            <person name="Auch B."/>
            <person name="Kono T."/>
            <person name="Mallez S."/>
            <person name="Becker A."/>
            <person name="Gohl D.M."/>
            <person name="Silverstein K.A.T."/>
            <person name="Koren S."/>
            <person name="Bechman K.B."/>
            <person name="Herman A."/>
            <person name="Abrahante J.E."/>
            <person name="Garbe J."/>
        </authorList>
    </citation>
    <scope>NUCLEOTIDE SEQUENCE</scope>
    <source>
        <strain evidence="2">Duluth1</strain>
        <tissue evidence="2">Whole animal</tissue>
    </source>
</reference>
<dbReference type="Proteomes" id="UP000828390">
    <property type="component" value="Unassembled WGS sequence"/>
</dbReference>
<comment type="caution">
    <text evidence="2">The sequence shown here is derived from an EMBL/GenBank/DDBJ whole genome shotgun (WGS) entry which is preliminary data.</text>
</comment>
<sequence>MCAHLCDEKKDYDKFKREVLKIELGQERERSEEKQCKPEVNMSKQDDETVKLLKQLNDRIFKIEQQQQQRQSHQFDMPSYHAVHAPAN</sequence>
<protein>
    <submittedName>
        <fullName evidence="2">Uncharacterized protein</fullName>
    </submittedName>
</protein>
<reference evidence="2" key="1">
    <citation type="journal article" date="2019" name="bioRxiv">
        <title>The Genome of the Zebra Mussel, Dreissena polymorpha: A Resource for Invasive Species Research.</title>
        <authorList>
            <person name="McCartney M.A."/>
            <person name="Auch B."/>
            <person name="Kono T."/>
            <person name="Mallez S."/>
            <person name="Zhang Y."/>
            <person name="Obille A."/>
            <person name="Becker A."/>
            <person name="Abrahante J.E."/>
            <person name="Garbe J."/>
            <person name="Badalamenti J.P."/>
            <person name="Herman A."/>
            <person name="Mangelson H."/>
            <person name="Liachko I."/>
            <person name="Sullivan S."/>
            <person name="Sone E.D."/>
            <person name="Koren S."/>
            <person name="Silverstein K.A.T."/>
            <person name="Beckman K.B."/>
            <person name="Gohl D.M."/>
        </authorList>
    </citation>
    <scope>NUCLEOTIDE SEQUENCE</scope>
    <source>
        <strain evidence="2">Duluth1</strain>
        <tissue evidence="2">Whole animal</tissue>
    </source>
</reference>
<gene>
    <name evidence="2" type="ORF">DPMN_095261</name>
</gene>